<comment type="subcellular location">
    <subcellularLocation>
        <location evidence="1 6">Bacterial flagellum basal body</location>
    </subcellularLocation>
</comment>
<keyword evidence="8" id="KW-0966">Cell projection</keyword>
<keyword evidence="8" id="KW-0969">Cilium</keyword>
<evidence type="ECO:0000256" key="4">
    <source>
        <dbReference type="ARBA" id="ARBA00023143"/>
    </source>
</evidence>
<gene>
    <name evidence="8" type="ORF">CryarDRAFT_2076</name>
</gene>
<feature type="domain" description="Flagellar basal body rod protein N-terminal" evidence="7">
    <location>
        <begin position="13"/>
        <end position="34"/>
    </location>
</feature>
<comment type="caution">
    <text evidence="8">The sequence shown here is derived from an EMBL/GenBank/DDBJ whole genome shotgun (WGS) entry which is preliminary data.</text>
</comment>
<evidence type="ECO:0000256" key="3">
    <source>
        <dbReference type="ARBA" id="ARBA00014376"/>
    </source>
</evidence>
<dbReference type="InterPro" id="IPR006300">
    <property type="entry name" value="FlgB"/>
</dbReference>
<dbReference type="OrthoDB" id="9788334at2"/>
<dbReference type="NCBIfam" id="TIGR01396">
    <property type="entry name" value="FlgB"/>
    <property type="match status" value="1"/>
</dbReference>
<evidence type="ECO:0000313" key="8">
    <source>
        <dbReference type="EMBL" id="EXG80981.1"/>
    </source>
</evidence>
<keyword evidence="4 6" id="KW-0975">Bacterial flagellum</keyword>
<dbReference type="PANTHER" id="PTHR30435:SF12">
    <property type="entry name" value="FLAGELLAR BASAL BODY ROD PROTEIN FLGB"/>
    <property type="match status" value="1"/>
</dbReference>
<comment type="function">
    <text evidence="5 6">Structural component of flagellum, the bacterial motility apparatus. Part of the rod structure of flagellar basal body.</text>
</comment>
<dbReference type="AlphaFoldDB" id="A0A011AG28"/>
<organism evidence="8 9">
    <name type="scientific">Cryptosporangium arvum DSM 44712</name>
    <dbReference type="NCBI Taxonomy" id="927661"/>
    <lineage>
        <taxon>Bacteria</taxon>
        <taxon>Bacillati</taxon>
        <taxon>Actinomycetota</taxon>
        <taxon>Actinomycetes</taxon>
        <taxon>Cryptosporangiales</taxon>
        <taxon>Cryptosporangiaceae</taxon>
        <taxon>Cryptosporangium</taxon>
    </lineage>
</organism>
<accession>A0A011AG28</accession>
<dbReference type="PIRSF" id="PIRSF002889">
    <property type="entry name" value="Rod_FlgB"/>
    <property type="match status" value="1"/>
</dbReference>
<keyword evidence="9" id="KW-1185">Reference proteome</keyword>
<dbReference type="GO" id="GO:0030694">
    <property type="term" value="C:bacterial-type flagellum basal body, rod"/>
    <property type="evidence" value="ECO:0007669"/>
    <property type="project" value="InterPro"/>
</dbReference>
<dbReference type="PANTHER" id="PTHR30435">
    <property type="entry name" value="FLAGELLAR PROTEIN"/>
    <property type="match status" value="1"/>
</dbReference>
<evidence type="ECO:0000256" key="6">
    <source>
        <dbReference type="PIRNR" id="PIRNR002889"/>
    </source>
</evidence>
<dbReference type="PROSITE" id="PS00588">
    <property type="entry name" value="FLAGELLA_BB_ROD"/>
    <property type="match status" value="1"/>
</dbReference>
<comment type="subunit">
    <text evidence="6">The basal body constitutes a major portion of the flagellar organelle and consists of a number of rings mounted on a central rod.</text>
</comment>
<dbReference type="PATRIC" id="fig|927661.3.peg.2041"/>
<dbReference type="RefSeq" id="WP_035850125.1">
    <property type="nucleotide sequence ID" value="NZ_KK073874.1"/>
</dbReference>
<evidence type="ECO:0000259" key="7">
    <source>
        <dbReference type="Pfam" id="PF00460"/>
    </source>
</evidence>
<keyword evidence="8" id="KW-0282">Flagellum</keyword>
<proteinExistence type="inferred from homology"/>
<comment type="similarity">
    <text evidence="2 6">Belongs to the flagella basal body rod proteins family.</text>
</comment>
<name>A0A011AG28_9ACTN</name>
<evidence type="ECO:0000313" key="9">
    <source>
        <dbReference type="Proteomes" id="UP000021053"/>
    </source>
</evidence>
<reference evidence="8 9" key="1">
    <citation type="submission" date="2013-07" db="EMBL/GenBank/DDBJ databases">
        <authorList>
            <consortium name="DOE Joint Genome Institute"/>
            <person name="Eisen J."/>
            <person name="Huntemann M."/>
            <person name="Han J."/>
            <person name="Chen A."/>
            <person name="Kyrpides N."/>
            <person name="Mavromatis K."/>
            <person name="Markowitz V."/>
            <person name="Palaniappan K."/>
            <person name="Ivanova N."/>
            <person name="Schaumberg A."/>
            <person name="Pati A."/>
            <person name="Liolios K."/>
            <person name="Nordberg H.P."/>
            <person name="Cantor M.N."/>
            <person name="Hua S.X."/>
            <person name="Woyke T."/>
        </authorList>
    </citation>
    <scope>NUCLEOTIDE SEQUENCE [LARGE SCALE GENOMIC DNA]</scope>
    <source>
        <strain evidence="8 9">DSM 44712</strain>
    </source>
</reference>
<sequence>MFDTVTSSVIKTAMDGLAMRQRVTADNVANVNTPQFLAGRVQFEDALRQAVDAGAGFDGETRAAISRAALADEATQPSMARSLEPTRTDGNNVNLDHEVISNIDTQLRYQLMIRAMDDQYGAIRTVAAGGGA</sequence>
<dbReference type="InterPro" id="IPR001444">
    <property type="entry name" value="Flag_bb_rod_N"/>
</dbReference>
<dbReference type="EMBL" id="JFBT01000001">
    <property type="protein sequence ID" value="EXG80981.1"/>
    <property type="molecule type" value="Genomic_DNA"/>
</dbReference>
<evidence type="ECO:0000256" key="2">
    <source>
        <dbReference type="ARBA" id="ARBA00009677"/>
    </source>
</evidence>
<dbReference type="Proteomes" id="UP000021053">
    <property type="component" value="Unassembled WGS sequence"/>
</dbReference>
<evidence type="ECO:0000256" key="5">
    <source>
        <dbReference type="ARBA" id="ARBA00024934"/>
    </source>
</evidence>
<dbReference type="Pfam" id="PF00460">
    <property type="entry name" value="Flg_bb_rod"/>
    <property type="match status" value="1"/>
</dbReference>
<dbReference type="HOGENOM" id="CLU_125463_3_2_11"/>
<dbReference type="InterPro" id="IPR019776">
    <property type="entry name" value="Flagellar_basal_body_rod_CS"/>
</dbReference>
<dbReference type="GO" id="GO:0071978">
    <property type="term" value="P:bacterial-type flagellum-dependent swarming motility"/>
    <property type="evidence" value="ECO:0007669"/>
    <property type="project" value="TreeGrafter"/>
</dbReference>
<evidence type="ECO:0000256" key="1">
    <source>
        <dbReference type="ARBA" id="ARBA00004117"/>
    </source>
</evidence>
<protein>
    <recommendedName>
        <fullName evidence="3 6">Flagellar basal body rod protein FlgB</fullName>
    </recommendedName>
</protein>